<protein>
    <submittedName>
        <fullName evidence="4">Serine--tRNA ligase</fullName>
    </submittedName>
</protein>
<dbReference type="SUPFAM" id="SSF55681">
    <property type="entry name" value="Class II aaRS and biotin synthetases"/>
    <property type="match status" value="1"/>
</dbReference>
<keyword evidence="4" id="KW-0436">Ligase</keyword>
<evidence type="ECO:0000313" key="5">
    <source>
        <dbReference type="Proteomes" id="UP000054359"/>
    </source>
</evidence>
<accession>A0A087UX73</accession>
<dbReference type="OrthoDB" id="24683at2759"/>
<proteinExistence type="inferred from homology"/>
<evidence type="ECO:0000313" key="4">
    <source>
        <dbReference type="EMBL" id="KFM81962.1"/>
    </source>
</evidence>
<dbReference type="InterPro" id="IPR002314">
    <property type="entry name" value="aa-tRNA-synt_IIb"/>
</dbReference>
<dbReference type="Gene3D" id="3.30.930.10">
    <property type="entry name" value="Bira Bifunctional Protein, Domain 2"/>
    <property type="match status" value="1"/>
</dbReference>
<dbReference type="AlphaFoldDB" id="A0A087UX73"/>
<dbReference type="Proteomes" id="UP000054359">
    <property type="component" value="Unassembled WGS sequence"/>
</dbReference>
<dbReference type="STRING" id="407821.A0A087UX73"/>
<dbReference type="PANTHER" id="PTHR11778">
    <property type="entry name" value="SERYL-TRNA SYNTHETASE"/>
    <property type="match status" value="1"/>
</dbReference>
<dbReference type="GO" id="GO:0005524">
    <property type="term" value="F:ATP binding"/>
    <property type="evidence" value="ECO:0007669"/>
    <property type="project" value="InterPro"/>
</dbReference>
<evidence type="ECO:0000256" key="2">
    <source>
        <dbReference type="SAM" id="Coils"/>
    </source>
</evidence>
<evidence type="ECO:0000256" key="1">
    <source>
        <dbReference type="ARBA" id="ARBA00010728"/>
    </source>
</evidence>
<dbReference type="Pfam" id="PF00587">
    <property type="entry name" value="tRNA-synt_2b"/>
    <property type="match status" value="1"/>
</dbReference>
<dbReference type="InterPro" id="IPR002317">
    <property type="entry name" value="Ser-tRNA-ligase_type_1"/>
</dbReference>
<dbReference type="PIRSF" id="PIRSF001529">
    <property type="entry name" value="Ser-tRNA-synth_IIa"/>
    <property type="match status" value="1"/>
</dbReference>
<dbReference type="GO" id="GO:0006434">
    <property type="term" value="P:seryl-tRNA aminoacylation"/>
    <property type="evidence" value="ECO:0007669"/>
    <property type="project" value="InterPro"/>
</dbReference>
<dbReference type="InterPro" id="IPR010978">
    <property type="entry name" value="tRNA-bd_arm"/>
</dbReference>
<evidence type="ECO:0000259" key="3">
    <source>
        <dbReference type="Pfam" id="PF00587"/>
    </source>
</evidence>
<keyword evidence="2" id="KW-0175">Coiled coil</keyword>
<dbReference type="SUPFAM" id="SSF46589">
    <property type="entry name" value="tRNA-binding arm"/>
    <property type="match status" value="1"/>
</dbReference>
<dbReference type="EMBL" id="KK122125">
    <property type="protein sequence ID" value="KFM81962.1"/>
    <property type="molecule type" value="Genomic_DNA"/>
</dbReference>
<sequence length="478" mass="54776">MARRFILDLCPRLFALIISRSKSQFNVNAAFCNSKNEMKNKISTLFVPGRHGGNVYQIVKPVIDINFISDHILEIKRSCELRGIEFDPEHTFDIINVWSHLKNRYQEIVEKEEEYQKELERLQSLDLETEIKDITEKRIALSQNLRLEKEKLYDVEDIVMPKLQKIPNLIDAATPTQFDTADICQKSPDFEFKVISHAELGKLMSLLEFSNNDPTVYYMKGKLSELELATQIYFSDKLISLSYAPLSCVDFCKSFIIEAVGLDPHSNADCIPLKSKSSRESGQKLNLVGGASLEMFCAYLTNMNVDKSSFPLRYYSLGRRYNAQNRVNSQDLFSVVQSTNIHSVILCDQNSEKEEFSAFFNSVLLCYQALGLPYRTVDVAAKNLIITESRRKQLELWSPSFKKYVPVAHVSQRNNFLSKRLHITYGIQHSVEGYCSIVDGIVVNIPVLIACIMENFQTKNYGFEIPPVLKEIMDNLYA</sequence>
<dbReference type="OMA" id="YQTHHEQ"/>
<dbReference type="GO" id="GO:0004828">
    <property type="term" value="F:serine-tRNA ligase activity"/>
    <property type="evidence" value="ECO:0007669"/>
    <property type="project" value="InterPro"/>
</dbReference>
<comment type="similarity">
    <text evidence="1">Belongs to the class-II aminoacyl-tRNA synthetase family. Type-1 seryl-tRNA synthetase subfamily.</text>
</comment>
<keyword evidence="5" id="KW-1185">Reference proteome</keyword>
<feature type="coiled-coil region" evidence="2">
    <location>
        <begin position="101"/>
        <end position="128"/>
    </location>
</feature>
<feature type="domain" description="Aminoacyl-tRNA synthetase class II (G/ P/ S/T)" evidence="3">
    <location>
        <begin position="297"/>
        <end position="429"/>
    </location>
</feature>
<name>A0A087UX73_STEMI</name>
<dbReference type="InterPro" id="IPR045864">
    <property type="entry name" value="aa-tRNA-synth_II/BPL/LPL"/>
</dbReference>
<organism evidence="4 5">
    <name type="scientific">Stegodyphus mimosarum</name>
    <name type="common">African social velvet spider</name>
    <dbReference type="NCBI Taxonomy" id="407821"/>
    <lineage>
        <taxon>Eukaryota</taxon>
        <taxon>Metazoa</taxon>
        <taxon>Ecdysozoa</taxon>
        <taxon>Arthropoda</taxon>
        <taxon>Chelicerata</taxon>
        <taxon>Arachnida</taxon>
        <taxon>Araneae</taxon>
        <taxon>Araneomorphae</taxon>
        <taxon>Entelegynae</taxon>
        <taxon>Eresoidea</taxon>
        <taxon>Eresidae</taxon>
        <taxon>Stegodyphus</taxon>
    </lineage>
</organism>
<reference evidence="4 5" key="1">
    <citation type="submission" date="2013-11" db="EMBL/GenBank/DDBJ databases">
        <title>Genome sequencing of Stegodyphus mimosarum.</title>
        <authorList>
            <person name="Bechsgaard J."/>
        </authorList>
    </citation>
    <scope>NUCLEOTIDE SEQUENCE [LARGE SCALE GENOMIC DNA]</scope>
</reference>
<feature type="non-terminal residue" evidence="4">
    <location>
        <position position="478"/>
    </location>
</feature>
<gene>
    <name evidence="4" type="ORF">X975_24780</name>
</gene>